<feature type="transmembrane region" description="Helical" evidence="9">
    <location>
        <begin position="794"/>
        <end position="812"/>
    </location>
</feature>
<dbReference type="InterPro" id="IPR018303">
    <property type="entry name" value="ATPase_P-typ_P_site"/>
</dbReference>
<dbReference type="InterPro" id="IPR044492">
    <property type="entry name" value="P_typ_ATPase_HD_dom"/>
</dbReference>
<evidence type="ECO:0000256" key="8">
    <source>
        <dbReference type="ARBA" id="ARBA00023136"/>
    </source>
</evidence>
<dbReference type="PROSITE" id="PS00154">
    <property type="entry name" value="ATPASE_E1_E2"/>
    <property type="match status" value="1"/>
</dbReference>
<dbReference type="GO" id="GO:0005524">
    <property type="term" value="F:ATP binding"/>
    <property type="evidence" value="ECO:0007669"/>
    <property type="project" value="UniProtKB-KW"/>
</dbReference>
<dbReference type="InterPro" id="IPR023299">
    <property type="entry name" value="ATPase_P-typ_cyto_dom_N"/>
</dbReference>
<dbReference type="InterPro" id="IPR001757">
    <property type="entry name" value="P_typ_ATPase"/>
</dbReference>
<feature type="domain" description="Cation-transporting P-type ATPase N-terminal" evidence="10">
    <location>
        <begin position="15"/>
        <end position="89"/>
    </location>
</feature>
<dbReference type="InterPro" id="IPR004014">
    <property type="entry name" value="ATPase_P-typ_cation-transptr_N"/>
</dbReference>
<reference evidence="11 12" key="1">
    <citation type="journal article" date="2016" name="Int. J. Syst. Evol. Microbiol.">
        <title>Chitinibacter fontanus sp. nov., isolated from a spring.</title>
        <authorList>
            <person name="Sheu S.Y."/>
            <person name="Li Y.S."/>
            <person name="Young C.C."/>
            <person name="Chen W.M."/>
        </authorList>
    </citation>
    <scope>NUCLEOTIDE SEQUENCE [LARGE SCALE GENOMIC DNA]</scope>
    <source>
        <strain evidence="11 12">STM-7</strain>
    </source>
</reference>
<dbReference type="SUPFAM" id="SSF81665">
    <property type="entry name" value="Calcium ATPase, transmembrane domain M"/>
    <property type="match status" value="1"/>
</dbReference>
<evidence type="ECO:0000256" key="3">
    <source>
        <dbReference type="ARBA" id="ARBA00022692"/>
    </source>
</evidence>
<dbReference type="SMART" id="SM00831">
    <property type="entry name" value="Cation_ATPase_N"/>
    <property type="match status" value="1"/>
</dbReference>
<dbReference type="InterPro" id="IPR059000">
    <property type="entry name" value="ATPase_P-type_domA"/>
</dbReference>
<dbReference type="Pfam" id="PF13246">
    <property type="entry name" value="Cation_ATPase"/>
    <property type="match status" value="1"/>
</dbReference>
<dbReference type="PRINTS" id="PR00120">
    <property type="entry name" value="HATPASE"/>
</dbReference>
<feature type="transmembrane region" description="Helical" evidence="9">
    <location>
        <begin position="258"/>
        <end position="275"/>
    </location>
</feature>
<dbReference type="SUPFAM" id="SSF81653">
    <property type="entry name" value="Calcium ATPase, transduction domain A"/>
    <property type="match status" value="1"/>
</dbReference>
<feature type="transmembrane region" description="Helical" evidence="9">
    <location>
        <begin position="691"/>
        <end position="711"/>
    </location>
</feature>
<dbReference type="Gene3D" id="2.70.150.10">
    <property type="entry name" value="Calcium-transporting ATPase, cytoplasmic transduction domain A"/>
    <property type="match status" value="1"/>
</dbReference>
<dbReference type="InterPro" id="IPR023214">
    <property type="entry name" value="HAD_sf"/>
</dbReference>
<dbReference type="GO" id="GO:0015662">
    <property type="term" value="F:P-type ion transporter activity"/>
    <property type="evidence" value="ECO:0007669"/>
    <property type="project" value="UniProtKB-ARBA"/>
</dbReference>
<evidence type="ECO:0000256" key="1">
    <source>
        <dbReference type="ARBA" id="ARBA00004141"/>
    </source>
</evidence>
<dbReference type="SFLD" id="SFLDF00027">
    <property type="entry name" value="p-type_atpase"/>
    <property type="match status" value="1"/>
</dbReference>
<dbReference type="Pfam" id="PF00690">
    <property type="entry name" value="Cation_ATPase_N"/>
    <property type="match status" value="1"/>
</dbReference>
<dbReference type="EMBL" id="CP058952">
    <property type="protein sequence ID" value="QLI82196.1"/>
    <property type="molecule type" value="Genomic_DNA"/>
</dbReference>
<evidence type="ECO:0000256" key="5">
    <source>
        <dbReference type="ARBA" id="ARBA00022840"/>
    </source>
</evidence>
<dbReference type="GO" id="GO:0016887">
    <property type="term" value="F:ATP hydrolysis activity"/>
    <property type="evidence" value="ECO:0007669"/>
    <property type="project" value="InterPro"/>
</dbReference>
<dbReference type="KEGG" id="cfon:HZU75_12030"/>
<dbReference type="SUPFAM" id="SSF56784">
    <property type="entry name" value="HAD-like"/>
    <property type="match status" value="1"/>
</dbReference>
<keyword evidence="7 9" id="KW-1133">Transmembrane helix</keyword>
<feature type="transmembrane region" description="Helical" evidence="9">
    <location>
        <begin position="69"/>
        <end position="87"/>
    </location>
</feature>
<evidence type="ECO:0000256" key="6">
    <source>
        <dbReference type="ARBA" id="ARBA00022967"/>
    </source>
</evidence>
<dbReference type="Gene3D" id="1.20.1110.10">
    <property type="entry name" value="Calcium-transporting ATPase, transmembrane domain"/>
    <property type="match status" value="1"/>
</dbReference>
<evidence type="ECO:0000313" key="11">
    <source>
        <dbReference type="EMBL" id="QLI82196.1"/>
    </source>
</evidence>
<dbReference type="PRINTS" id="PR00119">
    <property type="entry name" value="CATATPASE"/>
</dbReference>
<dbReference type="FunFam" id="3.40.50.1000:FF:000028">
    <property type="entry name" value="Calcium-transporting P-type ATPase, putative"/>
    <property type="match status" value="1"/>
</dbReference>
<comment type="subcellular location">
    <subcellularLocation>
        <location evidence="1">Membrane</location>
        <topology evidence="1">Multi-pass membrane protein</topology>
    </subcellularLocation>
</comment>
<sequence>MPRPPLPHASPAFSHAHALTISEITTRLNVNTASGLDSAAVNLHRNTFGSNTLAQTASRSGWLVFLSQFRSALILVLIGAALLSASIGNYKDAVIILSVVLINALVSFYQEYRAEQSLSALKAMLPPQTQVRRQGKLQTLEASALVPGDIVLLEAGDRVPADGRLILAASLEIDESSLTGESLPCAKQVGSALAANTPLAERHNMAYMNTLVTRGRAELLITATGAHTEMGQISALLASTSEAATPLQLQLDVLGKKLGLIAIIMVLLLAGLEWLRGEALAQIMLNAIALGVAAIPEGLPVVVTVTLALGMHQMAKQHAIVKRLASVETLGCTTVICSDKTGTLTLNQMTAKMVYFQQRWFDISGEGYHRSGDISARDQQALPDFAPLCAPLVACNDSRLLQDQIIGDPMEAALLVLAHKLGSESAIASRHTEIPFDSAHKYMATFHRVGDTLHIFVKGAPEVLLALSSHSLHPAGLSTMSETERQHILAAYTQMAEQGLRGLLIASRQISASQFAAAPSLHQHINELTFVALLGLQDPPRPEARTAIAHCQQAGIAVKMITGDHQATGMAIAQQLGLAGRSITGTELELLSETQLAEQIEQIVVFARVSPAHKVKIVTALQANQHVVAMTGDGVNDAPALKTADIGIAMGKQGSAVAKEAATMVLTDDNFATIVSAVQQGRTLYENILKFVRFQLSTTIGAVLTVFAAPLLGLPAPFTPIQILWIAIIMDGPPAISLALDPARADIMVQTPRSRDAAVLSTSRLTRIVACGGTMMVGTLGLLAWSLTQGSAERAATMAFTTFVLFQFFNVFNARNEQSSAFNPHFFSNRMLWLSLSGVLALQIIAVHWPPAQALFATHGMNWSDWPICIAIASSIWLLEEARKYLYPFFHRYLARSIT</sequence>
<organism evidence="11 12">
    <name type="scientific">Chitinibacter fontanus</name>
    <dbReference type="NCBI Taxonomy" id="1737446"/>
    <lineage>
        <taxon>Bacteria</taxon>
        <taxon>Pseudomonadati</taxon>
        <taxon>Pseudomonadota</taxon>
        <taxon>Betaproteobacteria</taxon>
        <taxon>Neisseriales</taxon>
        <taxon>Chitinibacteraceae</taxon>
        <taxon>Chitinibacter</taxon>
    </lineage>
</organism>
<feature type="transmembrane region" description="Helical" evidence="9">
    <location>
        <begin position="832"/>
        <end position="851"/>
    </location>
</feature>
<feature type="transmembrane region" description="Helical" evidence="9">
    <location>
        <begin position="863"/>
        <end position="879"/>
    </location>
</feature>
<feature type="transmembrane region" description="Helical" evidence="9">
    <location>
        <begin position="287"/>
        <end position="309"/>
    </location>
</feature>
<dbReference type="PANTHER" id="PTHR42861">
    <property type="entry name" value="CALCIUM-TRANSPORTING ATPASE"/>
    <property type="match status" value="1"/>
</dbReference>
<keyword evidence="5" id="KW-0067">ATP-binding</keyword>
<dbReference type="InterPro" id="IPR036412">
    <property type="entry name" value="HAD-like_sf"/>
</dbReference>
<keyword evidence="3 9" id="KW-0812">Transmembrane</keyword>
<dbReference type="GO" id="GO:0016020">
    <property type="term" value="C:membrane"/>
    <property type="evidence" value="ECO:0007669"/>
    <property type="project" value="UniProtKB-SubCell"/>
</dbReference>
<feature type="transmembrane region" description="Helical" evidence="9">
    <location>
        <begin position="764"/>
        <end position="788"/>
    </location>
</feature>
<keyword evidence="12" id="KW-1185">Reference proteome</keyword>
<gene>
    <name evidence="11" type="ORF">HZU75_12030</name>
</gene>
<dbReference type="SFLD" id="SFLDS00003">
    <property type="entry name" value="Haloacid_Dehalogenase"/>
    <property type="match status" value="1"/>
</dbReference>
<dbReference type="NCBIfam" id="TIGR01494">
    <property type="entry name" value="ATPase_P-type"/>
    <property type="match status" value="3"/>
</dbReference>
<dbReference type="Proteomes" id="UP000510822">
    <property type="component" value="Chromosome"/>
</dbReference>
<dbReference type="InterPro" id="IPR006068">
    <property type="entry name" value="ATPase_P-typ_cation-transptr_C"/>
</dbReference>
<proteinExistence type="inferred from homology"/>
<dbReference type="Pfam" id="PF00122">
    <property type="entry name" value="E1-E2_ATPase"/>
    <property type="match status" value="1"/>
</dbReference>
<dbReference type="Gene3D" id="3.40.1110.10">
    <property type="entry name" value="Calcium-transporting ATPase, cytoplasmic domain N"/>
    <property type="match status" value="1"/>
</dbReference>
<evidence type="ECO:0000256" key="9">
    <source>
        <dbReference type="SAM" id="Phobius"/>
    </source>
</evidence>
<dbReference type="Pfam" id="PF08282">
    <property type="entry name" value="Hydrolase_3"/>
    <property type="match status" value="1"/>
</dbReference>
<evidence type="ECO:0000256" key="4">
    <source>
        <dbReference type="ARBA" id="ARBA00022741"/>
    </source>
</evidence>
<accession>A0A7D5VAM3</accession>
<feature type="transmembrane region" description="Helical" evidence="9">
    <location>
        <begin position="93"/>
        <end position="112"/>
    </location>
</feature>
<keyword evidence="6" id="KW-1278">Translocase</keyword>
<dbReference type="RefSeq" id="WP_180306279.1">
    <property type="nucleotide sequence ID" value="NZ_CP058952.1"/>
</dbReference>
<dbReference type="Gene3D" id="3.40.50.1000">
    <property type="entry name" value="HAD superfamily/HAD-like"/>
    <property type="match status" value="1"/>
</dbReference>
<dbReference type="AlphaFoldDB" id="A0A7D5VAM3"/>
<dbReference type="InterPro" id="IPR008250">
    <property type="entry name" value="ATPase_P-typ_transduc_dom_A_sf"/>
</dbReference>
<evidence type="ECO:0000313" key="12">
    <source>
        <dbReference type="Proteomes" id="UP000510822"/>
    </source>
</evidence>
<dbReference type="SUPFAM" id="SSF81660">
    <property type="entry name" value="Metal cation-transporting ATPase, ATP-binding domain N"/>
    <property type="match status" value="1"/>
</dbReference>
<evidence type="ECO:0000256" key="2">
    <source>
        <dbReference type="ARBA" id="ARBA00005675"/>
    </source>
</evidence>
<dbReference type="InterPro" id="IPR023298">
    <property type="entry name" value="ATPase_P-typ_TM_dom_sf"/>
</dbReference>
<dbReference type="SFLD" id="SFLDG00002">
    <property type="entry name" value="C1.7:_P-type_atpase_like"/>
    <property type="match status" value="1"/>
</dbReference>
<evidence type="ECO:0000259" key="10">
    <source>
        <dbReference type="SMART" id="SM00831"/>
    </source>
</evidence>
<evidence type="ECO:0000256" key="7">
    <source>
        <dbReference type="ARBA" id="ARBA00022989"/>
    </source>
</evidence>
<protein>
    <submittedName>
        <fullName evidence="11">HAD-IC family P-type ATPase</fullName>
    </submittedName>
</protein>
<comment type="similarity">
    <text evidence="2">Belongs to the cation transport ATPase (P-type) (TC 3.A.3) family. Type IIA subfamily.</text>
</comment>
<keyword evidence="8 9" id="KW-0472">Membrane</keyword>
<dbReference type="Pfam" id="PF00689">
    <property type="entry name" value="Cation_ATPase_C"/>
    <property type="match status" value="1"/>
</dbReference>
<keyword evidence="4" id="KW-0547">Nucleotide-binding</keyword>
<name>A0A7D5VAM3_9NEIS</name>
<feature type="transmembrane region" description="Helical" evidence="9">
    <location>
        <begin position="723"/>
        <end position="743"/>
    </location>
</feature>